<dbReference type="AlphaFoldDB" id="A0A845DQV5"/>
<evidence type="ECO:0000313" key="3">
    <source>
        <dbReference type="Proteomes" id="UP000460949"/>
    </source>
</evidence>
<dbReference type="EMBL" id="WMET01000001">
    <property type="protein sequence ID" value="MYL18925.1"/>
    <property type="molecule type" value="Genomic_DNA"/>
</dbReference>
<evidence type="ECO:0000313" key="2">
    <source>
        <dbReference type="EMBL" id="MYL18925.1"/>
    </source>
</evidence>
<feature type="transmembrane region" description="Helical" evidence="1">
    <location>
        <begin position="146"/>
        <end position="166"/>
    </location>
</feature>
<proteinExistence type="predicted"/>
<evidence type="ECO:0000256" key="1">
    <source>
        <dbReference type="SAM" id="Phobius"/>
    </source>
</evidence>
<dbReference type="OrthoDB" id="1902994at2"/>
<feature type="transmembrane region" description="Helical" evidence="1">
    <location>
        <begin position="104"/>
        <end position="126"/>
    </location>
</feature>
<dbReference type="PANTHER" id="PTHR40078:SF1">
    <property type="entry name" value="INTEGRAL MEMBRANE PROTEIN"/>
    <property type="match status" value="1"/>
</dbReference>
<comment type="caution">
    <text evidence="2">The sequence shown here is derived from an EMBL/GenBank/DDBJ whole genome shotgun (WGS) entry which is preliminary data.</text>
</comment>
<dbReference type="Proteomes" id="UP000460949">
    <property type="component" value="Unassembled WGS sequence"/>
</dbReference>
<dbReference type="Pfam" id="PF19700">
    <property type="entry name" value="DUF6198"/>
    <property type="match status" value="1"/>
</dbReference>
<keyword evidence="1" id="KW-0472">Membrane</keyword>
<dbReference type="RefSeq" id="WP_160835361.1">
    <property type="nucleotide sequence ID" value="NZ_WMET01000001.1"/>
</dbReference>
<keyword evidence="1" id="KW-0812">Transmembrane</keyword>
<organism evidence="2 3">
    <name type="scientific">Halobacillus litoralis</name>
    <dbReference type="NCBI Taxonomy" id="45668"/>
    <lineage>
        <taxon>Bacteria</taxon>
        <taxon>Bacillati</taxon>
        <taxon>Bacillota</taxon>
        <taxon>Bacilli</taxon>
        <taxon>Bacillales</taxon>
        <taxon>Bacillaceae</taxon>
        <taxon>Halobacillus</taxon>
    </lineage>
</organism>
<gene>
    <name evidence="2" type="ORF">GLW04_03425</name>
</gene>
<name>A0A845DQV5_9BACI</name>
<reference evidence="2 3" key="1">
    <citation type="submission" date="2019-11" db="EMBL/GenBank/DDBJ databases">
        <title>Genome sequences of 17 halophilic strains isolated from different environments.</title>
        <authorList>
            <person name="Furrow R.E."/>
        </authorList>
    </citation>
    <scope>NUCLEOTIDE SEQUENCE [LARGE SCALE GENOMIC DNA]</scope>
    <source>
        <strain evidence="2 3">22511_23_Filter</strain>
    </source>
</reference>
<evidence type="ECO:0008006" key="4">
    <source>
        <dbReference type="Google" id="ProtNLM"/>
    </source>
</evidence>
<sequence length="200" mass="21941">MKWNRLFYYIMGIITVYFGTALVVKASLGAGFWTALFVGFSERFGMSAGFWFGITQLVVIFVNAWLKKRGPDLLAFIPIVLESLILDFWLIVVMGNWDFSMLGLWMKILIFTGGLITATFGLSLYIQTGFPRAPADDLFVSISERFRMRLGSAQVVVAVLATLMAYGVGGPVGLGTVLSVFLAGPCIELWTAKTAALLPS</sequence>
<feature type="transmembrane region" description="Helical" evidence="1">
    <location>
        <begin position="48"/>
        <end position="66"/>
    </location>
</feature>
<protein>
    <recommendedName>
        <fullName evidence="4">YitT family protein</fullName>
    </recommendedName>
</protein>
<feature type="transmembrane region" description="Helical" evidence="1">
    <location>
        <begin position="73"/>
        <end position="92"/>
    </location>
</feature>
<accession>A0A845DQV5</accession>
<feature type="transmembrane region" description="Helical" evidence="1">
    <location>
        <begin position="7"/>
        <end position="28"/>
    </location>
</feature>
<dbReference type="PANTHER" id="PTHR40078">
    <property type="entry name" value="INTEGRAL MEMBRANE PROTEIN-RELATED"/>
    <property type="match status" value="1"/>
</dbReference>
<dbReference type="InterPro" id="IPR038750">
    <property type="entry name" value="YczE/YyaS-like"/>
</dbReference>
<keyword evidence="1" id="KW-1133">Transmembrane helix</keyword>